<accession>G8LY54</accession>
<dbReference type="eggNOG" id="ENOG502Z9EB">
    <property type="taxonomic scope" value="Bacteria"/>
</dbReference>
<dbReference type="AlphaFoldDB" id="G8LY54"/>
<proteinExistence type="predicted"/>
<sequence>MASDKSNLDDVQDMAQDIVYKKEKDYYKGASGELRMKAEGLFKKAKEKGISVEDIDIVKLYERSAQFPGIGEISLPAFVVKVKGKDLSTGQVIADGKQIDYFNRFQKYLAQKIESKNIVRDESGKTVYRNKRPKISDKPDFSLTDWELFEIGKELLDDKEFGLEKTITGACDRIIRKLMGENDWLYPEEARMLDEEFSVIESKIQKEKEKKESVAVRKMATVRQINYLKQKLKNMDIDPDNSEVMQTILREMGFEAKDINELTVGEMSKIIENLNSIAQKIKENLPDSVLAANKNTDSTKEIQSSYRQ</sequence>
<organism evidence="1 2">
    <name type="scientific">Acetivibrio clariflavus (strain DSM 19732 / NBRC 101661 / EBR45)</name>
    <name type="common">Clostridium clariflavum</name>
    <dbReference type="NCBI Taxonomy" id="720554"/>
    <lineage>
        <taxon>Bacteria</taxon>
        <taxon>Bacillati</taxon>
        <taxon>Bacillota</taxon>
        <taxon>Clostridia</taxon>
        <taxon>Eubacteriales</taxon>
        <taxon>Oscillospiraceae</taxon>
        <taxon>Acetivibrio</taxon>
    </lineage>
</organism>
<dbReference type="Proteomes" id="UP000005435">
    <property type="component" value="Chromosome"/>
</dbReference>
<dbReference type="KEGG" id="ccl:Clocl_1110"/>
<dbReference type="HOGENOM" id="CLU_902257_0_0_9"/>
<keyword evidence="2" id="KW-1185">Reference proteome</keyword>
<gene>
    <name evidence="1" type="ordered locus">Clocl_1110</name>
</gene>
<name>G8LY54_ACECE</name>
<reference evidence="2" key="1">
    <citation type="submission" date="2011-12" db="EMBL/GenBank/DDBJ databases">
        <title>Complete sequence of Clostridium clariflavum DSM 19732.</title>
        <authorList>
            <consortium name="US DOE Joint Genome Institute"/>
            <person name="Lucas S."/>
            <person name="Han J."/>
            <person name="Lapidus A."/>
            <person name="Cheng J.-F."/>
            <person name="Goodwin L."/>
            <person name="Pitluck S."/>
            <person name="Peters L."/>
            <person name="Teshima H."/>
            <person name="Detter J.C."/>
            <person name="Han C."/>
            <person name="Tapia R."/>
            <person name="Land M."/>
            <person name="Hauser L."/>
            <person name="Kyrpides N."/>
            <person name="Ivanova N."/>
            <person name="Pagani I."/>
            <person name="Kitzmiller T."/>
            <person name="Lynd L."/>
            <person name="Izquierdo J."/>
            <person name="Woyke T."/>
        </authorList>
    </citation>
    <scope>NUCLEOTIDE SEQUENCE [LARGE SCALE GENOMIC DNA]</scope>
    <source>
        <strain evidence="2">DSM 19732 / NBRC 101661 / EBR45</strain>
    </source>
</reference>
<dbReference type="EMBL" id="CP003065">
    <property type="protein sequence ID" value="AEV67785.1"/>
    <property type="molecule type" value="Genomic_DNA"/>
</dbReference>
<evidence type="ECO:0000313" key="1">
    <source>
        <dbReference type="EMBL" id="AEV67785.1"/>
    </source>
</evidence>
<dbReference type="RefSeq" id="WP_014254403.1">
    <property type="nucleotide sequence ID" value="NC_016627.1"/>
</dbReference>
<reference evidence="1 2" key="2">
    <citation type="journal article" date="2012" name="Stand. Genomic Sci.">
        <title>Complete Genome Sequence of Clostridium clariflavum DSM 19732.</title>
        <authorList>
            <person name="Izquierdo J.A."/>
            <person name="Goodwin L."/>
            <person name="Davenport K.W."/>
            <person name="Teshima H."/>
            <person name="Bruce D."/>
            <person name="Detter C."/>
            <person name="Tapia R."/>
            <person name="Han S."/>
            <person name="Land M."/>
            <person name="Hauser L."/>
            <person name="Jeffries C.D."/>
            <person name="Han J."/>
            <person name="Pitluck S."/>
            <person name="Nolan M."/>
            <person name="Chen A."/>
            <person name="Huntemann M."/>
            <person name="Mavromatis K."/>
            <person name="Mikhailova N."/>
            <person name="Liolios K."/>
            <person name="Woyke T."/>
            <person name="Lynd L.R."/>
        </authorList>
    </citation>
    <scope>NUCLEOTIDE SEQUENCE [LARGE SCALE GENOMIC DNA]</scope>
    <source>
        <strain evidence="2">DSM 19732 / NBRC 101661 / EBR45</strain>
    </source>
</reference>
<evidence type="ECO:0000313" key="2">
    <source>
        <dbReference type="Proteomes" id="UP000005435"/>
    </source>
</evidence>
<protein>
    <submittedName>
        <fullName evidence="1">Uncharacterized protein</fullName>
    </submittedName>
</protein>